<dbReference type="InterPro" id="IPR002035">
    <property type="entry name" value="VWF_A"/>
</dbReference>
<proteinExistence type="predicted"/>
<dbReference type="Pfam" id="PF00094">
    <property type="entry name" value="VWD"/>
    <property type="match status" value="1"/>
</dbReference>
<dbReference type="InterPro" id="IPR036465">
    <property type="entry name" value="vWFA_dom_sf"/>
</dbReference>
<evidence type="ECO:0000259" key="1">
    <source>
        <dbReference type="PROSITE" id="PS50234"/>
    </source>
</evidence>
<evidence type="ECO:0000259" key="2">
    <source>
        <dbReference type="PROSITE" id="PS51233"/>
    </source>
</evidence>
<protein>
    <recommendedName>
        <fullName evidence="5">VWFD domain-containing protein</fullName>
    </recommendedName>
</protein>
<dbReference type="Proteomes" id="UP000000305">
    <property type="component" value="Unassembled WGS sequence"/>
</dbReference>
<dbReference type="InterPro" id="IPR014853">
    <property type="entry name" value="VWF/SSPO/ZAN-like_Cys-rich_dom"/>
</dbReference>
<dbReference type="SMART" id="SM00216">
    <property type="entry name" value="VWD"/>
    <property type="match status" value="1"/>
</dbReference>
<evidence type="ECO:0008006" key="5">
    <source>
        <dbReference type="Google" id="ProtNLM"/>
    </source>
</evidence>
<reference evidence="3 4" key="1">
    <citation type="journal article" date="2011" name="Science">
        <title>The ecoresponsive genome of Daphnia pulex.</title>
        <authorList>
            <person name="Colbourne J.K."/>
            <person name="Pfrender M.E."/>
            <person name="Gilbert D."/>
            <person name="Thomas W.K."/>
            <person name="Tucker A."/>
            <person name="Oakley T.H."/>
            <person name="Tokishita S."/>
            <person name="Aerts A."/>
            <person name="Arnold G.J."/>
            <person name="Basu M.K."/>
            <person name="Bauer D.J."/>
            <person name="Caceres C.E."/>
            <person name="Carmel L."/>
            <person name="Casola C."/>
            <person name="Choi J.H."/>
            <person name="Detter J.C."/>
            <person name="Dong Q."/>
            <person name="Dusheyko S."/>
            <person name="Eads B.D."/>
            <person name="Frohlich T."/>
            <person name="Geiler-Samerotte K.A."/>
            <person name="Gerlach D."/>
            <person name="Hatcher P."/>
            <person name="Jogdeo S."/>
            <person name="Krijgsveld J."/>
            <person name="Kriventseva E.V."/>
            <person name="Kultz D."/>
            <person name="Laforsch C."/>
            <person name="Lindquist E."/>
            <person name="Lopez J."/>
            <person name="Manak J.R."/>
            <person name="Muller J."/>
            <person name="Pangilinan J."/>
            <person name="Patwardhan R.P."/>
            <person name="Pitluck S."/>
            <person name="Pritham E.J."/>
            <person name="Rechtsteiner A."/>
            <person name="Rho M."/>
            <person name="Rogozin I.B."/>
            <person name="Sakarya O."/>
            <person name="Salamov A."/>
            <person name="Schaack S."/>
            <person name="Shapiro H."/>
            <person name="Shiga Y."/>
            <person name="Skalitzky C."/>
            <person name="Smith Z."/>
            <person name="Souvorov A."/>
            <person name="Sung W."/>
            <person name="Tang Z."/>
            <person name="Tsuchiya D."/>
            <person name="Tu H."/>
            <person name="Vos H."/>
            <person name="Wang M."/>
            <person name="Wolf Y.I."/>
            <person name="Yamagata H."/>
            <person name="Yamada T."/>
            <person name="Ye Y."/>
            <person name="Shaw J.R."/>
            <person name="Andrews J."/>
            <person name="Crease T.J."/>
            <person name="Tang H."/>
            <person name="Lucas S.M."/>
            <person name="Robertson H.M."/>
            <person name="Bork P."/>
            <person name="Koonin E.V."/>
            <person name="Zdobnov E.M."/>
            <person name="Grigoriev I.V."/>
            <person name="Lynch M."/>
            <person name="Boore J.L."/>
        </authorList>
    </citation>
    <scope>NUCLEOTIDE SEQUENCE [LARGE SCALE GENOMIC DNA]</scope>
</reference>
<dbReference type="InterPro" id="IPR001846">
    <property type="entry name" value="VWF_type-D"/>
</dbReference>
<dbReference type="PANTHER" id="PTHR37860">
    <property type="entry name" value="AGAP008810-PA"/>
    <property type="match status" value="1"/>
</dbReference>
<feature type="domain" description="VWFD" evidence="2">
    <location>
        <begin position="4455"/>
        <end position="4627"/>
    </location>
</feature>
<dbReference type="PROSITE" id="PS51233">
    <property type="entry name" value="VWFD"/>
    <property type="match status" value="1"/>
</dbReference>
<dbReference type="EMBL" id="GL732723">
    <property type="protein sequence ID" value="EFX65941.1"/>
    <property type="molecule type" value="Genomic_DNA"/>
</dbReference>
<dbReference type="Gene3D" id="3.40.50.410">
    <property type="entry name" value="von Willebrand factor, type A domain"/>
    <property type="match status" value="1"/>
</dbReference>
<evidence type="ECO:0000313" key="4">
    <source>
        <dbReference type="Proteomes" id="UP000000305"/>
    </source>
</evidence>
<dbReference type="InParanoid" id="E9HQQ8"/>
<feature type="domain" description="VWFA" evidence="1">
    <location>
        <begin position="4743"/>
        <end position="4931"/>
    </location>
</feature>
<organism evidence="3 4">
    <name type="scientific">Daphnia pulex</name>
    <name type="common">Water flea</name>
    <dbReference type="NCBI Taxonomy" id="6669"/>
    <lineage>
        <taxon>Eukaryota</taxon>
        <taxon>Metazoa</taxon>
        <taxon>Ecdysozoa</taxon>
        <taxon>Arthropoda</taxon>
        <taxon>Crustacea</taxon>
        <taxon>Branchiopoda</taxon>
        <taxon>Diplostraca</taxon>
        <taxon>Cladocera</taxon>
        <taxon>Anomopoda</taxon>
        <taxon>Daphniidae</taxon>
        <taxon>Daphnia</taxon>
    </lineage>
</organism>
<dbReference type="HOGENOM" id="CLU_223320_0_0_1"/>
<dbReference type="Pfam" id="PF08742">
    <property type="entry name" value="C8"/>
    <property type="match status" value="1"/>
</dbReference>
<dbReference type="OrthoDB" id="6484170at2759"/>
<evidence type="ECO:0000313" key="3">
    <source>
        <dbReference type="EMBL" id="EFX65941.1"/>
    </source>
</evidence>
<dbReference type="eggNOG" id="KOG4338">
    <property type="taxonomic scope" value="Eukaryota"/>
</dbReference>
<dbReference type="PANTHER" id="PTHR37860:SF1">
    <property type="match status" value="1"/>
</dbReference>
<gene>
    <name evidence="3" type="ORF">DAPPUDRAFT_332703</name>
</gene>
<accession>E9HQQ8</accession>
<dbReference type="GO" id="GO:0032991">
    <property type="term" value="C:protein-containing complex"/>
    <property type="evidence" value="ECO:0007669"/>
    <property type="project" value="UniProtKB-ARBA"/>
</dbReference>
<keyword evidence="4" id="KW-1185">Reference proteome</keyword>
<sequence length="5066" mass="561372">MRISDKLTTAKTRIGYSLMEGTSHSFELSGKFNRAVKGSLKKMVLAGIVQSSQFPQYNGDLSWDLQQSENYLENNVRLNAGADQWEVQQLYSVQPRDVNVRLAVTCKQQKVDFLIYTLFQHTDTTASSQSGLRLSPGRQWSGKLDLTRQHFQPGRRYGGRLELISPTASRQLRADVSQETDKRWDLTVEYSADQKMEASVSAVYNDLSAGIKCQHSVEVKLRSWAADELDLNGQFVASPTDSQFNLDGRYGDRKLSGSVEYEHREELDHRVSAKIIRDDETPVFQADFTMNAGSHKSLVIDIQAVRHITVDAEMSPSLASVQVYWNKDVDLSQSFGFSGKLSATGGDAQLKYKSWPPIHINVDKIDKDLKIQLEWNENQVAILRMELLPTRTAGLLTTPFDGFRRITFDSLHQVSSNVVDAQLTVDWQRDRFTVSVTGSKTSENVQGSFKLISTFAQLENVGAEFQALASQPMYRYSLAVQHGDRRAELSADYHRKEFTFKSASVSLATPFSGYEALKASVVHNQVVSGFQTDIKVEGPFASRAGITVSNKKVKSETAGNLAVTTNFSVLETFTTSFQLFNKPLEKKLTVSGDLNGQQMTARAFTNFADRKFRGDLHVSSPFADDIRATLNHRYEGQLLESQGYLSWAKEKEIRVDVDGQFAAGQAVLNATVSTPNWAASGRLDHKKVADKMDTFAEAEFSGQRVTFTLNGQNLELDNIRLESKLTTPFQGLEDVRLNVLHRRDGQKTTTLIKTARKQAEITLEHDVEYTDLFNWVNRLAVRTPFDGLSSLTIDSKQMWTDVLEHDDQLQINGKRVTVALKTDKSQPGKLTASGSLATSWSEDVTFELTHSDDGQKFHPTLVIRNGNGQPIRLETAYKRGPNNLSLIVEVISPLSEPLKLSAAYVNSLPVQTANLSLNWNGDQNIDWTLDWALAALQSSVKTRLSTPFSRNNRIEADVAYDVTGQRKTATVLLRRDDQTVNLEAFAAGQGSAYQSELVLSSSFYQTVKASAVVDVAGARASLKLDRGNSQIHLHGALARTAAQMAVTATLETPFSALRLVKVDASLKSNRELQLDVDFDGQKISLTGSHSSGPAKGSLRASLKTPFTGIQSGSVDASYDASGAVKTASLTLSRNHNVIQASGQITLTGPVKLALNVRAPCCGIQHLDVTGSYDESTESKSGHLKLDLNGEKYQLDGKLIRSDGTAEVALKSMTGYQGYEQVVINAKYDVRLPAKTGTIVFSKNDERFHFSGTADARSVVLDLTTPIAPLKSARLEGRFDAETATLTLVRNEEVIKVTAGGSFGAMLGKLDCGLETPYSGWENFRAELVYDFQSPRKLMVLDAGSFRTEMEWNGRRLVVRSNTLIVGYEQMELTGDYALDNRELLAAIFLKKNAETIEIRFNGLLDLAGQQASFEFQSPVPMVRMVSSKIKWEAGQGESKSFNIQAARNEMTFELEMNGRFVADNSALAVAGRSNIEGWNSASLSAAYDIRSSVSASLNLEKNGVHQSFAGRAKFDDESAVLTVQTPFEGMRMLGMSGRLVDASKVNVSSDRTATLHLERDGQSQDYALALSFDAHSAALSVETPFRNYEKMSARVGFMLDRPQRTLNLVVKKNSHRMEFNGQAGSGEVELKLSSTLKGLENVLMAGRYDLASTAKTLALKLSLNEKMVQLNGSVEGLKVAIDLTTPLAGFEFVSLTGDVQLTAKTARLMLELNGQRYEASGLLTDRKLMAQIKTPVEGFQVTDINGRWNEKQTEFGLTSSWLGKMIVSTEYELDSSSLQFGRLVLNHNGVRYRNELVAKLADPWTGGEVLLDVQLPFDGLRNVTSTLTYDLASSEKSLSVTLDTSAVHYETTASASLDSQSGRAVLHVQTPLASWEEMDLSAGYDLAKRTVFVLGERNGKSVVFVQGLATFSAMSSILSSSIRVPALLNDDIEIVAAYNVGPDSADAKIKYCAHEVLFDGQKSANWTTAMATVSTTFDQLQSAQINWNVAKKTASLHLNGLKATLDGRIQSAQEVGFKATLSDPVLGTHSAEMEWNILSGKFTGRAEYKNGQNRRFGANSSVNFSAEKGDYQITVHTGQAQLEDVQLIGRWASDEKIKSESALHWAGVKKFEAVFDGQFSVLRSAAGLTLSSPTIHPVKTEIQYDFTSAEKSVKFNHNSVFQLSAVLATESMISWNGKIDVTARSEKYSVTGKCNMEPNTYVKEFMIQLENIDLPVSELRMTIQERDQRIVVNASVNGPALEDELMFHGHYDTSLGLNASGKLSWAADKNIQANFLMSAAELTAELLTPFAGLDKTSLSVKYDLGQQKQTLDSVFLWSGRQITGSANWESMDGLVFSVRFTTPFQGFEEVGLRGTFLAGSDYTTTLYYTRAGKVIDIQGKLTSNAAGSTARITFAGEKEQLSAVVEYDIRQPKKTASLTLSRGANQRLSVTAVGEFSDKINAILSVETSSSLPVRISLEMDPIAVEKNGRLTVEWGQQQKLELMGSGSMTKTGSKFRLAAQTPFEGFKKILVNSRMNQKVVELSVEYGRNRKVQLNGQYRWDPKLSVYSLNGTLSTPWLEHALAGQSYLDLSNGVHCSVSFSPAAEKAYNINATYRKSGSFEASVQSPVDVLRTAGISGAFETDSRKSSKRFAVGMEYNGRQASMEGRLSGLNTRNAFVKGSWNNQAITLDTFYQNDQAGFKMAANVTTPFQGYQNWAGRFERTKKDLQCQATLHLMTPLPALPSIDITVQTLLEAGKRLEIVTSASALGQTGRAKLQVSKSVKTYLGSLELDMPFIETLPSATIRAECQIDGWKNVVSTVTAGVPAGEYTVKGSMLMGKSSLNLNAGIKTPSFAKSIEMGAGYNADNLDLVQGEIFVWDNKFEGRYEKRGHQIIVELSSNLPDLKLAHNRLNFEVNYRSPRQLQSSVSFITVQKSHTLSVSYQLAGSKFTGQLDLDSPVFQSKKTLSLKLNYASLAAMTFDGKFVDGQSTCELTGVFRLSGGTVHSQAKLSCPMFGTVSVEITGSPAEGKLTVTAGPSVHRLGYKLNAASDGYDFTINAESPVFKPVHLRGIWMLGDAQQGQASLTVRHGESAHSILADYLRSAGDKTAGSFSLASPFLPGGQASLQLQYQPFDLNVQLDMMGQSHRLTGLLQRWPGLNGRLQLDSPLLPWKTVALSAQAERNVRDFLHGRANITASYGEQSLGLAGRFRYSQWSDFEGTLELNTPFQGLTMARADVQLTAINAQRVNASVSFQSSHVVLPRASFNVQYQLTPKALDFSATLNTPFSRWETVGLALSVPLVLNDARALASLSLPGSSYSVSGMASVGRRQFLTEWKVDYAGRPFAAEVVFKADEIYQAKIDVQTPFRGFEKYLWDVKGQADVRRWGEATAFLDWNGKRIEFSSNVKAEPLAYIAVVQLNTPFVDFERYAVHLRLEGTDRKTLQVELESPGMRVGADFDYSFNSVTDFVGKSSIRTPVAGYESFTLHLSNQLGKSSYSANAEARFADYGLAASVEGLVRDGGFQAQMDGRYNDRVVVLKAGGSLDHKRVICNVDLVTPFEELKTLESFVQLEKDLGESKGFGLSVNGRQLILVTLAKQPDGLQVLQVKNPWRPVDVSYSWENSADLIHYQVQLCWDLNRRSLATLGGRVVVKTSSYGRRISVKTVTPRREWSMDYALELTSSKVDHSVSLSWAADRTVGYRVLAENNSSRRRTQLSGSVRLDLPARSFQLESAHFGGETTATRVEFQWDAAKDPSRRLGGRFETRQGRQVRLIFLHPELERDIVVQGEFDRMNDGQLTGKMELIYSPLEEHRLTIEGSTTGQEAGRAVQLAVSHPASNTDVRLVADGQKTTGAEFRARLDYKDRSEVSRFLQLAGRVLPEQRRVDFEARTAEKSLSLTNALTTSGSSYALASRTLVNDAQTLILDARLETSSLRPTLQIGGSYAGGKSFNFLAGMPDRREITVRAVRDIHGREITDGHFQIKLNRTDLLSSRLYWRWASGAELRDAAVDGLVNVLAACESFADDLANFATSEWTDKRSTLTPAARLISQRLTESLNRELDTFRSEFKQMAVELVDMYERNDFYIQNVVAVMKQVTSLAQPFIDRTVANIQAISRTIIGETAVFYRAAVSTYNYLAQVTMSGYQQLSGYVSSGVTEVARYYSQLAGEVMRCLIHCESVVSAAFQRLQFIFQNYAGRLESVVMRQVEEIRTQLIEMANSYAEIFRPYTQYFDAWAERARLFYFETLANLNDMRQMIHDRFMTYPLFQRVYSVYLEYASWLEEFHAQDYIDDCITYLNQIKEEWRQRIKLMMAHYQPLIDPIVQAYQGQLDALKQLPAVIYINTVVDRLAQQFNELSKLVELEAGLRQVLRDILQHADRLTAQLLKDLKGSLSFPMKPTVVIDWESGRLEYSQKLPFTWEDFGQLPRIRELPLLRKMATAKKNFIREVDVTQFYFTTMNLLAIYRPMRIGSILPPFGSRAFVAGTQHYMTFDRRFYEFAGECSYLLASDFVRNDFSAVVNYVGAGGKVTRKSLTILSDNRQVEIDSGFRVTLNGRKIEMPLMYESTSIVRDGQRLIVTNSKSGFRVDCNLYRDICTVQVTGWSFGKTGGLFGVYNNEPADDFLTPFRQLRSDDEVDSFANSWKVGTSRCRVRNFAVTRPAAPNARNSRLCDQLFADESSVLRPCFQMVDPAPFARMCLNDLTGLENSPKKETGVCTAAAAYVSECRFAGLDLFVPPQCVRCELEDGKVIGSGEIKTFQNDAPRSADVVFIVDQKPCLNGTRLANLPAAIDAALRERGIQQNRFAVVSYGGRGDELFQKPHVRTVEGGQIWSNRKGVQSALEDLPLADHQSTHSSDVHSALRYAVNLPFRVGVSKQFVLVSCGGSECQAGSYADTLTLLIENDVKLHLLQPRDFVVKGKNSSDELKNVFGFDAEEVYTVRNIRSLKGDRELRRQLAVPKDFCTPLALETNGTLFDLKKMMAGQQQQQIKKFVDIFARRVAVTGEPSPCQRCDCIGDRDGIGSILCQRCVSPIMERLDKVWEQLTYENEMASAADVEDVTVAQIQDVALLDAPQDKLMGRLAVGSTTPLQK</sequence>
<dbReference type="SMART" id="SM00832">
    <property type="entry name" value="C8"/>
    <property type="match status" value="1"/>
</dbReference>
<dbReference type="SUPFAM" id="SSF53300">
    <property type="entry name" value="vWA-like"/>
    <property type="match status" value="1"/>
</dbReference>
<dbReference type="PROSITE" id="PS50234">
    <property type="entry name" value="VWFA"/>
    <property type="match status" value="1"/>
</dbReference>
<dbReference type="KEGG" id="dpx:DAPPUDRAFT_332703"/>
<name>E9HQQ8_DAPPU</name>